<dbReference type="SMART" id="SM00220">
    <property type="entry name" value="S_TKc"/>
    <property type="match status" value="1"/>
</dbReference>
<evidence type="ECO:0000256" key="2">
    <source>
        <dbReference type="ARBA" id="ARBA00022741"/>
    </source>
</evidence>
<feature type="signal peptide" evidence="6">
    <location>
        <begin position="1"/>
        <end position="22"/>
    </location>
</feature>
<dbReference type="SUPFAM" id="SSF56112">
    <property type="entry name" value="Protein kinase-like (PK-like)"/>
    <property type="match status" value="1"/>
</dbReference>
<evidence type="ECO:0000256" key="6">
    <source>
        <dbReference type="SAM" id="SignalP"/>
    </source>
</evidence>
<dbReference type="InterPro" id="IPR008271">
    <property type="entry name" value="Ser/Thr_kinase_AS"/>
</dbReference>
<dbReference type="PROSITE" id="PS00107">
    <property type="entry name" value="PROTEIN_KINASE_ATP"/>
    <property type="match status" value="1"/>
</dbReference>
<gene>
    <name evidence="8" type="ORF">BOTBODRAFT_171849</name>
</gene>
<dbReference type="PANTHER" id="PTHR45832">
    <property type="entry name" value="SERINE/THREONINE-PROTEIN KINASE SAMKA-RELATED-RELATED"/>
    <property type="match status" value="1"/>
</dbReference>
<dbReference type="InterPro" id="IPR051931">
    <property type="entry name" value="PAK3-like"/>
</dbReference>
<evidence type="ECO:0000256" key="3">
    <source>
        <dbReference type="ARBA" id="ARBA00022840"/>
    </source>
</evidence>
<dbReference type="InterPro" id="IPR017441">
    <property type="entry name" value="Protein_kinase_ATP_BS"/>
</dbReference>
<dbReference type="GO" id="GO:0005524">
    <property type="term" value="F:ATP binding"/>
    <property type="evidence" value="ECO:0007669"/>
    <property type="project" value="UniProtKB-UniRule"/>
</dbReference>
<proteinExistence type="inferred from homology"/>
<dbReference type="STRING" id="930990.A0A067N202"/>
<feature type="domain" description="Protein kinase" evidence="7">
    <location>
        <begin position="272"/>
        <end position="506"/>
    </location>
</feature>
<keyword evidence="6" id="KW-0732">Signal</keyword>
<dbReference type="InterPro" id="IPR011009">
    <property type="entry name" value="Kinase-like_dom_sf"/>
</dbReference>
<keyword evidence="2 4" id="KW-0547">Nucleotide-binding</keyword>
<accession>A0A067N202</accession>
<dbReference type="PROSITE" id="PS50011">
    <property type="entry name" value="PROTEIN_KINASE_DOM"/>
    <property type="match status" value="1"/>
</dbReference>
<name>A0A067N202_BOTB1</name>
<evidence type="ECO:0000256" key="5">
    <source>
        <dbReference type="SAM" id="MobiDB-lite"/>
    </source>
</evidence>
<dbReference type="OrthoDB" id="248923at2759"/>
<dbReference type="InParanoid" id="A0A067N202"/>
<sequence>MKFTALFLSFFLPFVFTYVALASADVRPSVLQQGGAVCEIEANRTVQKLCNAAGVRVHEHPTAFDSSRPRASDSLWGPLATFQNFRFHTLSLIQDKWARARHQPLRPTTTVALHPSSSSPPLPTTSRGYASNVFRQHTSGARPSKPTSGVLMRLLSAAGAYLAAFCKAVFVLLSLTLAVGLCAVGSSRQDSSLATSLPISIKDASDSDNTPKSSLKTTSTPASTQITTHQTTSAPVVSPLLPKLPSPLTLAELLSTSTLDDVLGSEDLSKRYNLVKKLGAGSYGEVHLGINNGNGRQVAVKKLKLDSGSNRWWAMSEIVLMREAKHPNIVSFLASSRPVSTEAWVVMEFMAGGTVRDFIRRAVLEESHIAKICLETCKGLAYLHERNVVHRDIKCLNILIGADGEVKIADLGACAVLTESRPLCLTPAGTKGWMADEVQKNLPYGVKADIWSLGVLASTMKQHMVRSSGPESVHEDGLLQDFIAACKRKDVAKRPTAAQLLQHPFFKRACTAEHLILDPISAAAEISQSEDIDLGTSSDDTSKTEKATEFHDCGSEEPTITGVAITARPNVS</sequence>
<evidence type="ECO:0000313" key="8">
    <source>
        <dbReference type="EMBL" id="KDQ18182.1"/>
    </source>
</evidence>
<evidence type="ECO:0000256" key="4">
    <source>
        <dbReference type="PROSITE-ProRule" id="PRU10141"/>
    </source>
</evidence>
<feature type="region of interest" description="Disordered" evidence="5">
    <location>
        <begin position="528"/>
        <end position="572"/>
    </location>
</feature>
<evidence type="ECO:0000259" key="7">
    <source>
        <dbReference type="PROSITE" id="PS50011"/>
    </source>
</evidence>
<organism evidence="8 9">
    <name type="scientific">Botryobasidium botryosum (strain FD-172 SS1)</name>
    <dbReference type="NCBI Taxonomy" id="930990"/>
    <lineage>
        <taxon>Eukaryota</taxon>
        <taxon>Fungi</taxon>
        <taxon>Dikarya</taxon>
        <taxon>Basidiomycota</taxon>
        <taxon>Agaricomycotina</taxon>
        <taxon>Agaricomycetes</taxon>
        <taxon>Cantharellales</taxon>
        <taxon>Botryobasidiaceae</taxon>
        <taxon>Botryobasidium</taxon>
    </lineage>
</organism>
<dbReference type="EMBL" id="KL198022">
    <property type="protein sequence ID" value="KDQ18182.1"/>
    <property type="molecule type" value="Genomic_DNA"/>
</dbReference>
<evidence type="ECO:0000256" key="1">
    <source>
        <dbReference type="ARBA" id="ARBA00008874"/>
    </source>
</evidence>
<dbReference type="InterPro" id="IPR000719">
    <property type="entry name" value="Prot_kinase_dom"/>
</dbReference>
<dbReference type="HOGENOM" id="CLU_476468_0_0_1"/>
<keyword evidence="9" id="KW-1185">Reference proteome</keyword>
<dbReference type="Pfam" id="PF00069">
    <property type="entry name" value="Pkinase"/>
    <property type="match status" value="1"/>
</dbReference>
<dbReference type="PROSITE" id="PS00108">
    <property type="entry name" value="PROTEIN_KINASE_ST"/>
    <property type="match status" value="1"/>
</dbReference>
<dbReference type="GO" id="GO:0004672">
    <property type="term" value="F:protein kinase activity"/>
    <property type="evidence" value="ECO:0007669"/>
    <property type="project" value="InterPro"/>
</dbReference>
<dbReference type="Proteomes" id="UP000027195">
    <property type="component" value="Unassembled WGS sequence"/>
</dbReference>
<dbReference type="AlphaFoldDB" id="A0A067N202"/>
<protein>
    <recommendedName>
        <fullName evidence="7">Protein kinase domain-containing protein</fullName>
    </recommendedName>
</protein>
<feature type="region of interest" description="Disordered" evidence="5">
    <location>
        <begin position="110"/>
        <end position="129"/>
    </location>
</feature>
<reference evidence="9" key="1">
    <citation type="journal article" date="2014" name="Proc. Natl. Acad. Sci. U.S.A.">
        <title>Extensive sampling of basidiomycete genomes demonstrates inadequacy of the white-rot/brown-rot paradigm for wood decay fungi.</title>
        <authorList>
            <person name="Riley R."/>
            <person name="Salamov A.A."/>
            <person name="Brown D.W."/>
            <person name="Nagy L.G."/>
            <person name="Floudas D."/>
            <person name="Held B.W."/>
            <person name="Levasseur A."/>
            <person name="Lombard V."/>
            <person name="Morin E."/>
            <person name="Otillar R."/>
            <person name="Lindquist E.A."/>
            <person name="Sun H."/>
            <person name="LaButti K.M."/>
            <person name="Schmutz J."/>
            <person name="Jabbour D."/>
            <person name="Luo H."/>
            <person name="Baker S.E."/>
            <person name="Pisabarro A.G."/>
            <person name="Walton J.D."/>
            <person name="Blanchette R.A."/>
            <person name="Henrissat B."/>
            <person name="Martin F."/>
            <person name="Cullen D."/>
            <person name="Hibbett D.S."/>
            <person name="Grigoriev I.V."/>
        </authorList>
    </citation>
    <scope>NUCLEOTIDE SEQUENCE [LARGE SCALE GENOMIC DNA]</scope>
    <source>
        <strain evidence="9">FD-172 SS1</strain>
    </source>
</reference>
<keyword evidence="3 4" id="KW-0067">ATP-binding</keyword>
<feature type="binding site" evidence="4">
    <location>
        <position position="302"/>
    </location>
    <ligand>
        <name>ATP</name>
        <dbReference type="ChEBI" id="CHEBI:30616"/>
    </ligand>
</feature>
<dbReference type="PANTHER" id="PTHR45832:SF22">
    <property type="entry name" value="SERINE_THREONINE-PROTEIN KINASE SAMKA-RELATED"/>
    <property type="match status" value="1"/>
</dbReference>
<feature type="region of interest" description="Disordered" evidence="5">
    <location>
        <begin position="201"/>
        <end position="238"/>
    </location>
</feature>
<evidence type="ECO:0000313" key="9">
    <source>
        <dbReference type="Proteomes" id="UP000027195"/>
    </source>
</evidence>
<dbReference type="Gene3D" id="1.10.510.10">
    <property type="entry name" value="Transferase(Phosphotransferase) domain 1"/>
    <property type="match status" value="1"/>
</dbReference>
<comment type="similarity">
    <text evidence="1">Belongs to the protein kinase superfamily. STE Ser/Thr protein kinase family. STE20 subfamily.</text>
</comment>
<feature type="compositionally biased region" description="Low complexity" evidence="5">
    <location>
        <begin position="210"/>
        <end position="228"/>
    </location>
</feature>
<feature type="compositionally biased region" description="Basic and acidic residues" evidence="5">
    <location>
        <begin position="540"/>
        <end position="554"/>
    </location>
</feature>
<feature type="chain" id="PRO_5001641821" description="Protein kinase domain-containing protein" evidence="6">
    <location>
        <begin position="23"/>
        <end position="572"/>
    </location>
</feature>